<gene>
    <name evidence="2" type="ORF">LEMA_P009120.1</name>
</gene>
<keyword evidence="1" id="KW-0732">Signal</keyword>
<dbReference type="Proteomes" id="UP000002668">
    <property type="component" value="Genome"/>
</dbReference>
<dbReference type="GeneID" id="13286682"/>
<protein>
    <submittedName>
        <fullName evidence="2">Predicted protein</fullName>
    </submittedName>
</protein>
<feature type="chain" id="PRO_5003195232" evidence="1">
    <location>
        <begin position="20"/>
        <end position="239"/>
    </location>
</feature>
<dbReference type="AlphaFoldDB" id="E5ACC3"/>
<proteinExistence type="predicted"/>
<sequence>MMLFKAFFCLALTALGSYALESTLDPQENFPEPVFYFNLTLEEFRTIQGQHLNLAKRTYQNSELDQQCIIRDGALYRWASGNCIRANDRVRRWVCRDIALGRRDDEPQHSQVCPMGTHCATVQKTNYFGATNSYPICEEGKTLEVNNRLQGTDPLVVYDAEVKIDKTIVEMGNMNFDTFQLMASPGQHLTAELNYGTRYQNQLVIPFTSWACIHCVRLGATLKVFHKNNPTRAYLRLTR</sequence>
<dbReference type="InParanoid" id="E5ACC3"/>
<keyword evidence="3" id="KW-1185">Reference proteome</keyword>
<feature type="signal peptide" evidence="1">
    <location>
        <begin position="1"/>
        <end position="19"/>
    </location>
</feature>
<reference evidence="3" key="1">
    <citation type="journal article" date="2011" name="Nat. Commun.">
        <title>Effector diversification within compartments of the Leptosphaeria maculans genome affected by Repeat-Induced Point mutations.</title>
        <authorList>
            <person name="Rouxel T."/>
            <person name="Grandaubert J."/>
            <person name="Hane J.K."/>
            <person name="Hoede C."/>
            <person name="van de Wouw A.P."/>
            <person name="Couloux A."/>
            <person name="Dominguez V."/>
            <person name="Anthouard V."/>
            <person name="Bally P."/>
            <person name="Bourras S."/>
            <person name="Cozijnsen A.J."/>
            <person name="Ciuffetti L.M."/>
            <person name="Degrave A."/>
            <person name="Dilmaghani A."/>
            <person name="Duret L."/>
            <person name="Fudal I."/>
            <person name="Goodwin S.B."/>
            <person name="Gout L."/>
            <person name="Glaser N."/>
            <person name="Linglin J."/>
            <person name="Kema G.H.J."/>
            <person name="Lapalu N."/>
            <person name="Lawrence C.B."/>
            <person name="May K."/>
            <person name="Meyer M."/>
            <person name="Ollivier B."/>
            <person name="Poulain J."/>
            <person name="Schoch C.L."/>
            <person name="Simon A."/>
            <person name="Spatafora J.W."/>
            <person name="Stachowiak A."/>
            <person name="Turgeon B.G."/>
            <person name="Tyler B.M."/>
            <person name="Vincent D."/>
            <person name="Weissenbach J."/>
            <person name="Amselem J."/>
            <person name="Quesneville H."/>
            <person name="Oliver R.P."/>
            <person name="Wincker P."/>
            <person name="Balesdent M.-H."/>
            <person name="Howlett B.J."/>
        </authorList>
    </citation>
    <scope>NUCLEOTIDE SEQUENCE [LARGE SCALE GENOMIC DNA]</scope>
    <source>
        <strain evidence="3">JN3 / isolate v23.1.3 / race Av1-4-5-6-7-8</strain>
    </source>
</reference>
<name>E5ACC3_LEPMJ</name>
<accession>E5ACC3</accession>
<evidence type="ECO:0000313" key="3">
    <source>
        <dbReference type="Proteomes" id="UP000002668"/>
    </source>
</evidence>
<dbReference type="VEuPathDB" id="FungiDB:LEMA_P009120.1"/>
<organism evidence="2 3">
    <name type="scientific">Leptosphaeria maculans (strain JN3 / isolate v23.1.3 / race Av1-4-5-6-7-8)</name>
    <name type="common">Blackleg fungus</name>
    <name type="synonym">Phoma lingam</name>
    <dbReference type="NCBI Taxonomy" id="985895"/>
    <lineage>
        <taxon>Eukaryota</taxon>
        <taxon>Fungi</taxon>
        <taxon>Dikarya</taxon>
        <taxon>Ascomycota</taxon>
        <taxon>Pezizomycotina</taxon>
        <taxon>Dothideomycetes</taxon>
        <taxon>Pleosporomycetidae</taxon>
        <taxon>Pleosporales</taxon>
        <taxon>Pleosporineae</taxon>
        <taxon>Leptosphaeriaceae</taxon>
        <taxon>Plenodomus</taxon>
        <taxon>Plenodomus lingam/Leptosphaeria maculans species complex</taxon>
    </lineage>
</organism>
<dbReference type="EMBL" id="FP929139">
    <property type="protein sequence ID" value="CBY02125.1"/>
    <property type="molecule type" value="Genomic_DNA"/>
</dbReference>
<dbReference type="HOGENOM" id="CLU_1161340_0_0_1"/>
<evidence type="ECO:0000256" key="1">
    <source>
        <dbReference type="SAM" id="SignalP"/>
    </source>
</evidence>
<evidence type="ECO:0000313" key="2">
    <source>
        <dbReference type="EMBL" id="CBY02125.1"/>
    </source>
</evidence>